<name>A0A3N0ATP8_9ACTN</name>
<evidence type="ECO:0000256" key="3">
    <source>
        <dbReference type="ARBA" id="ARBA00022729"/>
    </source>
</evidence>
<comment type="similarity">
    <text evidence="1">Belongs to the serine-aspartate repeat-containing protein (SDr) family.</text>
</comment>
<keyword evidence="5" id="KW-1133">Transmembrane helix</keyword>
<dbReference type="Gene3D" id="2.60.40.10">
    <property type="entry name" value="Immunoglobulins"/>
    <property type="match status" value="6"/>
</dbReference>
<feature type="compositionally biased region" description="Acidic residues" evidence="4">
    <location>
        <begin position="881"/>
        <end position="891"/>
    </location>
</feature>
<evidence type="ECO:0000313" key="8">
    <source>
        <dbReference type="Proteomes" id="UP000269591"/>
    </source>
</evidence>
<dbReference type="EMBL" id="QIBX01000021">
    <property type="protein sequence ID" value="RNL38008.1"/>
    <property type="molecule type" value="Genomic_DNA"/>
</dbReference>
<feature type="region of interest" description="Disordered" evidence="4">
    <location>
        <begin position="864"/>
        <end position="924"/>
    </location>
</feature>
<feature type="domain" description="SpaA-like prealbumin fold" evidence="6">
    <location>
        <begin position="731"/>
        <end position="828"/>
    </location>
</feature>
<feature type="transmembrane region" description="Helical" evidence="5">
    <location>
        <begin position="1132"/>
        <end position="1151"/>
    </location>
</feature>
<feature type="domain" description="SpaA-like prealbumin fold" evidence="6">
    <location>
        <begin position="278"/>
        <end position="348"/>
    </location>
</feature>
<evidence type="ECO:0000313" key="7">
    <source>
        <dbReference type="EMBL" id="RNL38008.1"/>
    </source>
</evidence>
<keyword evidence="3" id="KW-0732">Signal</keyword>
<dbReference type="Gene3D" id="3.90.1720.10">
    <property type="entry name" value="endopeptidase domain like (from Nostoc punctiforme)"/>
    <property type="match status" value="1"/>
</dbReference>
<keyword evidence="2" id="KW-0964">Secreted</keyword>
<dbReference type="PROSITE" id="PS51318">
    <property type="entry name" value="TAT"/>
    <property type="match status" value="1"/>
</dbReference>
<feature type="compositionally biased region" description="Basic and acidic residues" evidence="4">
    <location>
        <begin position="866"/>
        <end position="880"/>
    </location>
</feature>
<dbReference type="InterPro" id="IPR006311">
    <property type="entry name" value="TAT_signal"/>
</dbReference>
<feature type="domain" description="SpaA-like prealbumin fold" evidence="6">
    <location>
        <begin position="650"/>
        <end position="712"/>
    </location>
</feature>
<evidence type="ECO:0000256" key="2">
    <source>
        <dbReference type="ARBA" id="ARBA00022525"/>
    </source>
</evidence>
<dbReference type="InterPro" id="IPR013783">
    <property type="entry name" value="Ig-like_fold"/>
</dbReference>
<evidence type="ECO:0000256" key="5">
    <source>
        <dbReference type="SAM" id="Phobius"/>
    </source>
</evidence>
<feature type="compositionally biased region" description="Basic and acidic residues" evidence="4">
    <location>
        <begin position="899"/>
        <end position="920"/>
    </location>
</feature>
<dbReference type="Pfam" id="PF17802">
    <property type="entry name" value="SpaA"/>
    <property type="match status" value="4"/>
</dbReference>
<feature type="domain" description="SpaA-like prealbumin fold" evidence="6">
    <location>
        <begin position="843"/>
        <end position="963"/>
    </location>
</feature>
<proteinExistence type="inferred from homology"/>
<keyword evidence="8" id="KW-1185">Reference proteome</keyword>
<dbReference type="RefSeq" id="WP_123209587.1">
    <property type="nucleotide sequence ID" value="NZ_JBHTHO010000019.1"/>
</dbReference>
<comment type="caution">
    <text evidence="7">The sequence shown here is derived from an EMBL/GenBank/DDBJ whole genome shotgun (WGS) entry which is preliminary data.</text>
</comment>
<dbReference type="AlphaFoldDB" id="A0A3N0ATP8"/>
<evidence type="ECO:0000256" key="1">
    <source>
        <dbReference type="ARBA" id="ARBA00007257"/>
    </source>
</evidence>
<dbReference type="Proteomes" id="UP000269591">
    <property type="component" value="Unassembled WGS sequence"/>
</dbReference>
<dbReference type="OrthoDB" id="3169232at2"/>
<reference evidence="8" key="1">
    <citation type="submission" date="2018-05" db="EMBL/GenBank/DDBJ databases">
        <title>Genome Sequencing of selected type strains of the family Eggerthellaceae.</title>
        <authorList>
            <person name="Danylec N."/>
            <person name="Stoll D.A."/>
            <person name="Doetsch A."/>
            <person name="Huch M."/>
        </authorList>
    </citation>
    <scope>NUCLEOTIDE SEQUENCE [LARGE SCALE GENOMIC DNA]</scope>
    <source>
        <strain evidence="8">DSM 24851</strain>
    </source>
</reference>
<dbReference type="InterPro" id="IPR041033">
    <property type="entry name" value="SpaA_PFL_dom_1"/>
</dbReference>
<evidence type="ECO:0000259" key="6">
    <source>
        <dbReference type="Pfam" id="PF17802"/>
    </source>
</evidence>
<accession>A0A3N0ATP8</accession>
<keyword evidence="5" id="KW-0472">Membrane</keyword>
<protein>
    <recommendedName>
        <fullName evidence="6">SpaA-like prealbumin fold domain-containing protein</fullName>
    </recommendedName>
</protein>
<dbReference type="PANTHER" id="PTHR36108">
    <property type="entry name" value="COLOSSIN-B-RELATED"/>
    <property type="match status" value="1"/>
</dbReference>
<keyword evidence="5" id="KW-0812">Transmembrane</keyword>
<dbReference type="GO" id="GO:0005975">
    <property type="term" value="P:carbohydrate metabolic process"/>
    <property type="evidence" value="ECO:0007669"/>
    <property type="project" value="UniProtKB-ARBA"/>
</dbReference>
<organism evidence="7 8">
    <name type="scientific">Slackia equolifaciens</name>
    <dbReference type="NCBI Taxonomy" id="498718"/>
    <lineage>
        <taxon>Bacteria</taxon>
        <taxon>Bacillati</taxon>
        <taxon>Actinomycetota</taxon>
        <taxon>Coriobacteriia</taxon>
        <taxon>Eggerthellales</taxon>
        <taxon>Eggerthellaceae</taxon>
        <taxon>Slackia</taxon>
    </lineage>
</organism>
<gene>
    <name evidence="7" type="ORF">DMP06_09975</name>
</gene>
<evidence type="ECO:0000256" key="4">
    <source>
        <dbReference type="SAM" id="MobiDB-lite"/>
    </source>
</evidence>
<sequence length="1168" mass="125676">MMSSTFPVPHANISRRAFMGVAGGFAAGSLATLPHAAFGISPASAAPSRTTVEQYLGATRSALEELESHEADSYYLGTPYGTIGPGEFSPLLADWDCWHPNGKPAANGESYMNCTGFVVAVLEACGADCDIIGSYVDATGYDFGNKSNLSRWRHFFDEHASMRTRYESKEALLASGKLSKGDLIMAEPNDWGVNGADNHIMFFWGDSPNEDRAWHSSSKGNGVIAGKAPGNMISRITPKTADCYWLHVPLTNLIEVLLSKKSADASVSGESGANPAYALSGATFSIYRSFEGGELSGLITTFTTDKNGHASVELSPGDTVWINEDEPPKGFTAWDEPLSLTVGDSGGEVILKDVPCVVDVVVVKEDAETGPLAQGWATLEGAVYEIEDTNGTLHRAETAWVESLDGWAAVFKGLPLGTARIREVMPPRGYLLDASEEDGWHDLHLSSEAHEPVISIRLDTHLETVIRGDIVGGKFEEEPSDEDESAKSPLAGCVFDIWLQDDGGLASRGYEVKPIVDAQGNPVMDEDGTALSGAYMGSIESHEDGRFDTRDLLGGWNPSEHNGVAAPEHALPYGTYVLIEAACPDPALRLVEPICGIEIRAQSQEVFLMLEDKRITSPVCVRKIDKRSGLPILKPGTTVELLRKEEDGTYQRMEFDVHYPDNTTVSSFVIDEDGFIWFPAQLDWGTYAIRETKAVPPYLVANEAVEFVVDEHHDWGEGGIEITLADEAATGTIKGLKTDRENGQGVMGATYEVRAAYDVVMPDGEAVLTAGDVAGTAITDENGAWSIEGLPLGEGSVVYEIREIATPSGYVLDGTTHTVTLDYADGTTPVVETQVAYEEAPTELIVKKTDAETGEGIEGVEFSVFLKDESPESAEGSKEPDDTEEGDEDEESSKTPIDGNEKASKAKAAESETPSIEHEPVAVTSTDASGEARFLYLANDATYLIRETSARNDLGYVLNDAETERYLSPDGTWHTSRKAYEAEGLDGHLETASVIEVTNDFTKVAIYKADADAWEQMTGSSDSAKESERVAAEQSALLNGGAFRLIGGDGESIALPASHDAEDTWAAAGKQPQLFTHLPVGARFVVQEVAAPEGFSPGEEVEFTVEDTTEVQTVVVFNRKIESLPRTFDGKWRVAAGFGIAAAGGAAIAAYSRRRVQVERLSNLRLSK</sequence>
<dbReference type="PANTHER" id="PTHR36108:SF13">
    <property type="entry name" value="COLOSSIN-B-RELATED"/>
    <property type="match status" value="1"/>
</dbReference>